<name>A0ABR2JYQ9_9EUKA</name>
<comment type="caution">
    <text evidence="1">The sequence shown here is derived from an EMBL/GenBank/DDBJ whole genome shotgun (WGS) entry which is preliminary data.</text>
</comment>
<evidence type="ECO:0000313" key="2">
    <source>
        <dbReference type="Proteomes" id="UP001470230"/>
    </source>
</evidence>
<accession>A0ABR2JYQ9</accession>
<reference evidence="1 2" key="1">
    <citation type="submission" date="2024-04" db="EMBL/GenBank/DDBJ databases">
        <title>Tritrichomonas musculus Genome.</title>
        <authorList>
            <person name="Alves-Ferreira E."/>
            <person name="Grigg M."/>
            <person name="Lorenzi H."/>
            <person name="Galac M."/>
        </authorList>
    </citation>
    <scope>NUCLEOTIDE SEQUENCE [LARGE SCALE GENOMIC DNA]</scope>
    <source>
        <strain evidence="1 2">EAF2021</strain>
    </source>
</reference>
<dbReference type="Proteomes" id="UP001470230">
    <property type="component" value="Unassembled WGS sequence"/>
</dbReference>
<gene>
    <name evidence="1" type="ORF">M9Y10_043097</name>
</gene>
<dbReference type="EMBL" id="JAPFFF010000008">
    <property type="protein sequence ID" value="KAK8883994.1"/>
    <property type="molecule type" value="Genomic_DNA"/>
</dbReference>
<evidence type="ECO:0000313" key="1">
    <source>
        <dbReference type="EMBL" id="KAK8883994.1"/>
    </source>
</evidence>
<keyword evidence="2" id="KW-1185">Reference proteome</keyword>
<organism evidence="1 2">
    <name type="scientific">Tritrichomonas musculus</name>
    <dbReference type="NCBI Taxonomy" id="1915356"/>
    <lineage>
        <taxon>Eukaryota</taxon>
        <taxon>Metamonada</taxon>
        <taxon>Parabasalia</taxon>
        <taxon>Tritrichomonadida</taxon>
        <taxon>Tritrichomonadidae</taxon>
        <taxon>Tritrichomonas</taxon>
    </lineage>
</organism>
<proteinExistence type="predicted"/>
<sequence>MSTAIFPFKNVFSSIYSSSPNCGAICFNSSKYKENSCNHLSTIQNYMVTFNKPPAFSIEMLNEFYKKPNMYRLINRCCKPIIQRTSLNYIRDKYSTLYLNGIPYSIDSGFQFTEPSFLIFSNLDQYIVKWHIKYEDYVLIYEICKKLSL</sequence>
<protein>
    <submittedName>
        <fullName evidence="1">Uncharacterized protein</fullName>
    </submittedName>
</protein>